<gene>
    <name evidence="1" type="ORF">S01H4_46747</name>
</gene>
<accession>X1CB14</accession>
<proteinExistence type="predicted"/>
<sequence>YTGEWSDSGPVDCTSSDDPPKYWALVSYGPDKDLDIANYGQAKAAVDSGTNLYDPDNGITSSGDVVIIGP</sequence>
<name>X1CB14_9ZZZZ</name>
<evidence type="ECO:0000313" key="1">
    <source>
        <dbReference type="EMBL" id="GAG93513.1"/>
    </source>
</evidence>
<reference evidence="1" key="1">
    <citation type="journal article" date="2014" name="Front. Microbiol.">
        <title>High frequency of phylogenetically diverse reductive dehalogenase-homologous genes in deep subseafloor sedimentary metagenomes.</title>
        <authorList>
            <person name="Kawai M."/>
            <person name="Futagami T."/>
            <person name="Toyoda A."/>
            <person name="Takaki Y."/>
            <person name="Nishi S."/>
            <person name="Hori S."/>
            <person name="Arai W."/>
            <person name="Tsubouchi T."/>
            <person name="Morono Y."/>
            <person name="Uchiyama I."/>
            <person name="Ito T."/>
            <person name="Fujiyama A."/>
            <person name="Inagaki F."/>
            <person name="Takami H."/>
        </authorList>
    </citation>
    <scope>NUCLEOTIDE SEQUENCE</scope>
    <source>
        <strain evidence="1">Expedition CK06-06</strain>
    </source>
</reference>
<organism evidence="1">
    <name type="scientific">marine sediment metagenome</name>
    <dbReference type="NCBI Taxonomy" id="412755"/>
    <lineage>
        <taxon>unclassified sequences</taxon>
        <taxon>metagenomes</taxon>
        <taxon>ecological metagenomes</taxon>
    </lineage>
</organism>
<dbReference type="EMBL" id="BART01026159">
    <property type="protein sequence ID" value="GAG93513.1"/>
    <property type="molecule type" value="Genomic_DNA"/>
</dbReference>
<dbReference type="AlphaFoldDB" id="X1CB14"/>
<feature type="non-terminal residue" evidence="1">
    <location>
        <position position="1"/>
    </location>
</feature>
<protein>
    <submittedName>
        <fullName evidence="1">Uncharacterized protein</fullName>
    </submittedName>
</protein>
<comment type="caution">
    <text evidence="1">The sequence shown here is derived from an EMBL/GenBank/DDBJ whole genome shotgun (WGS) entry which is preliminary data.</text>
</comment>